<accession>A0ABQ6H6A3</accession>
<name>A0ABQ6H6A3_9GAMM</name>
<evidence type="ECO:0000313" key="2">
    <source>
        <dbReference type="Proteomes" id="UP001157133"/>
    </source>
</evidence>
<protein>
    <recommendedName>
        <fullName evidence="3">Fis family transcriptional regulator</fullName>
    </recommendedName>
</protein>
<dbReference type="RefSeq" id="WP_284209165.1">
    <property type="nucleotide sequence ID" value="NZ_BSSU01000021.1"/>
</dbReference>
<gene>
    <name evidence="1" type="ORF">theurythT_31380</name>
</gene>
<organism evidence="1 2">
    <name type="scientific">Thalassotalea eurytherma</name>
    <dbReference type="NCBI Taxonomy" id="1144278"/>
    <lineage>
        <taxon>Bacteria</taxon>
        <taxon>Pseudomonadati</taxon>
        <taxon>Pseudomonadota</taxon>
        <taxon>Gammaproteobacteria</taxon>
        <taxon>Alteromonadales</taxon>
        <taxon>Colwelliaceae</taxon>
        <taxon>Thalassotalea</taxon>
    </lineage>
</organism>
<dbReference type="Proteomes" id="UP001157133">
    <property type="component" value="Unassembled WGS sequence"/>
</dbReference>
<evidence type="ECO:0000313" key="1">
    <source>
        <dbReference type="EMBL" id="GLX83685.1"/>
    </source>
</evidence>
<evidence type="ECO:0008006" key="3">
    <source>
        <dbReference type="Google" id="ProtNLM"/>
    </source>
</evidence>
<dbReference type="EMBL" id="BSSU01000021">
    <property type="protein sequence ID" value="GLX83685.1"/>
    <property type="molecule type" value="Genomic_DNA"/>
</dbReference>
<reference evidence="1 2" key="1">
    <citation type="submission" date="2023-03" db="EMBL/GenBank/DDBJ databases">
        <title>Draft genome sequence of Thalassotalea eurytherma JCM 18482T.</title>
        <authorList>
            <person name="Sawabe T."/>
        </authorList>
    </citation>
    <scope>NUCLEOTIDE SEQUENCE [LARGE SCALE GENOMIC DNA]</scope>
    <source>
        <strain evidence="1 2">JCM 18482</strain>
    </source>
</reference>
<sequence>MKKSDKKIENNLRKSLTDVCENALEDIDGFVWLTHRVNYASFPDSLQITCVFKANSQLATFVKSKEKHGLLEQLATALKGIDINIKSINNHVFFDSEESCDSETDGNWAKRLG</sequence>
<keyword evidence="2" id="KW-1185">Reference proteome</keyword>
<proteinExistence type="predicted"/>
<comment type="caution">
    <text evidence="1">The sequence shown here is derived from an EMBL/GenBank/DDBJ whole genome shotgun (WGS) entry which is preliminary data.</text>
</comment>